<dbReference type="AlphaFoldDB" id="A0A6M3KUG8"/>
<organism evidence="1">
    <name type="scientific">viral metagenome</name>
    <dbReference type="NCBI Taxonomy" id="1070528"/>
    <lineage>
        <taxon>unclassified sequences</taxon>
        <taxon>metagenomes</taxon>
        <taxon>organismal metagenomes</taxon>
    </lineage>
</organism>
<dbReference type="EMBL" id="MT142543">
    <property type="protein sequence ID" value="QJA84948.1"/>
    <property type="molecule type" value="Genomic_DNA"/>
</dbReference>
<sequence>MIFSKEWFLKHQKILIWFANTWFGKKILCIDGDKSSIGKRKIEGILPNAIFWKKGRKYQVEFRTHDKFGKRLYYAFKPLWYLLHYWDSATVPLNPVFDLGFATLTVYPAAGSNSPVDGYTRRTRTAGVDAETFAVIRAGAGTSASDNDANQWAGIITASSSGGDTDKYVILQRSIFCFDTSALTAGATGVTGVISFYGDSKLDTMGSPALHVSGATPAATNTLAASDFGQLQATSFGNVAYASYSTTGYNDIDMNASGDSNISLTGISKFGTQLSWDILNDSTGLTWVNNENSGLHAIFADTAGTSTDPKLVVTYTPAPLVGGAGFFALL</sequence>
<reference evidence="1" key="1">
    <citation type="submission" date="2020-03" db="EMBL/GenBank/DDBJ databases">
        <title>The deep terrestrial virosphere.</title>
        <authorList>
            <person name="Holmfeldt K."/>
            <person name="Nilsson E."/>
            <person name="Simone D."/>
            <person name="Lopez-Fernandez M."/>
            <person name="Wu X."/>
            <person name="de Brujin I."/>
            <person name="Lundin D."/>
            <person name="Andersson A."/>
            <person name="Bertilsson S."/>
            <person name="Dopson M."/>
        </authorList>
    </citation>
    <scope>NUCLEOTIDE SEQUENCE</scope>
    <source>
        <strain evidence="1">MM415B02313</strain>
    </source>
</reference>
<evidence type="ECO:0000313" key="1">
    <source>
        <dbReference type="EMBL" id="QJA84948.1"/>
    </source>
</evidence>
<gene>
    <name evidence="1" type="ORF">MM415B02313_0007</name>
</gene>
<accession>A0A6M3KUG8</accession>
<proteinExistence type="predicted"/>
<name>A0A6M3KUG8_9ZZZZ</name>
<protein>
    <submittedName>
        <fullName evidence="1">Uncharacterized protein</fullName>
    </submittedName>
</protein>